<evidence type="ECO:0000256" key="1">
    <source>
        <dbReference type="ARBA" id="ARBA00004141"/>
    </source>
</evidence>
<feature type="transmembrane region" description="Helical" evidence="5">
    <location>
        <begin position="119"/>
        <end position="142"/>
    </location>
</feature>
<evidence type="ECO:0000259" key="6">
    <source>
        <dbReference type="Pfam" id="PF00892"/>
    </source>
</evidence>
<gene>
    <name evidence="7" type="ORF">INT45_008978</name>
</gene>
<keyword evidence="8" id="KW-1185">Reference proteome</keyword>
<feature type="transmembrane region" description="Helical" evidence="5">
    <location>
        <begin position="279"/>
        <end position="298"/>
    </location>
</feature>
<evidence type="ECO:0000256" key="4">
    <source>
        <dbReference type="ARBA" id="ARBA00023136"/>
    </source>
</evidence>
<dbReference type="AlphaFoldDB" id="A0A8H7S830"/>
<feature type="transmembrane region" description="Helical" evidence="5">
    <location>
        <begin position="248"/>
        <end position="267"/>
    </location>
</feature>
<dbReference type="InterPro" id="IPR037185">
    <property type="entry name" value="EmrE-like"/>
</dbReference>
<feature type="transmembrane region" description="Helical" evidence="5">
    <location>
        <begin position="178"/>
        <end position="199"/>
    </location>
</feature>
<feature type="transmembrane region" description="Helical" evidence="5">
    <location>
        <begin position="310"/>
        <end position="327"/>
    </location>
</feature>
<feature type="transmembrane region" description="Helical" evidence="5">
    <location>
        <begin position="206"/>
        <end position="228"/>
    </location>
</feature>
<evidence type="ECO:0000256" key="3">
    <source>
        <dbReference type="ARBA" id="ARBA00022989"/>
    </source>
</evidence>
<dbReference type="PANTHER" id="PTHR22911">
    <property type="entry name" value="ACYL-MALONYL CONDENSING ENZYME-RELATED"/>
    <property type="match status" value="1"/>
</dbReference>
<keyword evidence="3 5" id="KW-1133">Transmembrane helix</keyword>
<comment type="caution">
    <text evidence="7">The sequence shown here is derived from an EMBL/GenBank/DDBJ whole genome shotgun (WGS) entry which is preliminary data.</text>
</comment>
<dbReference type="PANTHER" id="PTHR22911:SF6">
    <property type="entry name" value="SOLUTE CARRIER FAMILY 35 MEMBER G1"/>
    <property type="match status" value="1"/>
</dbReference>
<comment type="subcellular location">
    <subcellularLocation>
        <location evidence="1">Membrane</location>
        <topology evidence="1">Multi-pass membrane protein</topology>
    </subcellularLocation>
</comment>
<keyword evidence="2 5" id="KW-0812">Transmembrane</keyword>
<evidence type="ECO:0000313" key="7">
    <source>
        <dbReference type="EMBL" id="KAG2223321.1"/>
    </source>
</evidence>
<dbReference type="SUPFAM" id="SSF103481">
    <property type="entry name" value="Multidrug resistance efflux transporter EmrE"/>
    <property type="match status" value="1"/>
</dbReference>
<dbReference type="OrthoDB" id="306876at2759"/>
<dbReference type="GO" id="GO:0016020">
    <property type="term" value="C:membrane"/>
    <property type="evidence" value="ECO:0007669"/>
    <property type="project" value="UniProtKB-SubCell"/>
</dbReference>
<protein>
    <recommendedName>
        <fullName evidence="6">EamA domain-containing protein</fullName>
    </recommendedName>
</protein>
<sequence length="332" mass="36336">MNSATVLQHENQLLKKLPNNGDNHMVTIHNDNTAKAIIVQVAPDEQSPLLHNSCNDTKSTSSRIHQQHYQANNNNNNDKANIIKTKSSAMGLGLIGCSTIILGYMSVMTRLCGASFPSFQILLIRSIVQSACGILSCVYFGVNPFGPRSVRPWLIIRGLVGGFAVSSSYYAITHMPFPDASVILHLNAALTTLLAAIFLNEPLHYCQGICVTLCFVGAILVTKPGFIFGSVANNYHDDIKNDYDNTELASFIALLGAFFIATSICIVRKVGKAVNFLVYANYHGIITTLICIPPLLTVQSFVWPQFASEYLMLFMSGILAFLSQCFINKGYV</sequence>
<proteinExistence type="predicted"/>
<accession>A0A8H7S830</accession>
<evidence type="ECO:0000256" key="2">
    <source>
        <dbReference type="ARBA" id="ARBA00022692"/>
    </source>
</evidence>
<dbReference type="InterPro" id="IPR000620">
    <property type="entry name" value="EamA_dom"/>
</dbReference>
<reference evidence="7 8" key="1">
    <citation type="submission" date="2020-12" db="EMBL/GenBank/DDBJ databases">
        <title>Metabolic potential, ecology and presence of endohyphal bacteria is reflected in genomic diversity of Mucoromycotina.</title>
        <authorList>
            <person name="Muszewska A."/>
            <person name="Okrasinska A."/>
            <person name="Steczkiewicz K."/>
            <person name="Drgas O."/>
            <person name="Orlowska M."/>
            <person name="Perlinska-Lenart U."/>
            <person name="Aleksandrzak-Piekarczyk T."/>
            <person name="Szatraj K."/>
            <person name="Zielenkiewicz U."/>
            <person name="Pilsyk S."/>
            <person name="Malc E."/>
            <person name="Mieczkowski P."/>
            <person name="Kruszewska J.S."/>
            <person name="Biernat P."/>
            <person name="Pawlowska J."/>
        </authorList>
    </citation>
    <scope>NUCLEOTIDE SEQUENCE [LARGE SCALE GENOMIC DNA]</scope>
    <source>
        <strain evidence="7 8">CBS 142.35</strain>
    </source>
</reference>
<dbReference type="Pfam" id="PF00892">
    <property type="entry name" value="EamA"/>
    <property type="match status" value="1"/>
</dbReference>
<feature type="transmembrane region" description="Helical" evidence="5">
    <location>
        <begin position="89"/>
        <end position="107"/>
    </location>
</feature>
<keyword evidence="4 5" id="KW-0472">Membrane</keyword>
<feature type="domain" description="EamA" evidence="6">
    <location>
        <begin position="91"/>
        <end position="222"/>
    </location>
</feature>
<evidence type="ECO:0000313" key="8">
    <source>
        <dbReference type="Proteomes" id="UP000646827"/>
    </source>
</evidence>
<organism evidence="7 8">
    <name type="scientific">Circinella minor</name>
    <dbReference type="NCBI Taxonomy" id="1195481"/>
    <lineage>
        <taxon>Eukaryota</taxon>
        <taxon>Fungi</taxon>
        <taxon>Fungi incertae sedis</taxon>
        <taxon>Mucoromycota</taxon>
        <taxon>Mucoromycotina</taxon>
        <taxon>Mucoromycetes</taxon>
        <taxon>Mucorales</taxon>
        <taxon>Lichtheimiaceae</taxon>
        <taxon>Circinella</taxon>
    </lineage>
</organism>
<name>A0A8H7S830_9FUNG</name>
<evidence type="ECO:0000256" key="5">
    <source>
        <dbReference type="SAM" id="Phobius"/>
    </source>
</evidence>
<feature type="transmembrane region" description="Helical" evidence="5">
    <location>
        <begin position="154"/>
        <end position="172"/>
    </location>
</feature>
<dbReference type="EMBL" id="JAEPRB010000063">
    <property type="protein sequence ID" value="KAG2223321.1"/>
    <property type="molecule type" value="Genomic_DNA"/>
</dbReference>
<dbReference type="Proteomes" id="UP000646827">
    <property type="component" value="Unassembled WGS sequence"/>
</dbReference>